<evidence type="ECO:0000259" key="5">
    <source>
        <dbReference type="Pfam" id="PF08240"/>
    </source>
</evidence>
<dbReference type="PANTHER" id="PTHR43189">
    <property type="entry name" value="ZINC-TYPE ALCOHOL DEHYDROGENASE-LIKE PROTEIN C1198.01-RELATED"/>
    <property type="match status" value="1"/>
</dbReference>
<evidence type="ECO:0000313" key="8">
    <source>
        <dbReference type="Proteomes" id="UP000777774"/>
    </source>
</evidence>
<dbReference type="InterPro" id="IPR031640">
    <property type="entry name" value="Glu_dehyd_C"/>
</dbReference>
<dbReference type="EMBL" id="JAAXOY010000002">
    <property type="protein sequence ID" value="NKY38057.1"/>
    <property type="molecule type" value="Genomic_DNA"/>
</dbReference>
<evidence type="ECO:0000313" key="7">
    <source>
        <dbReference type="EMBL" id="NKY38057.1"/>
    </source>
</evidence>
<dbReference type="Pfam" id="PF08240">
    <property type="entry name" value="ADH_N"/>
    <property type="match status" value="1"/>
</dbReference>
<dbReference type="Pfam" id="PF16912">
    <property type="entry name" value="Glu_dehyd_C"/>
    <property type="match status" value="1"/>
</dbReference>
<dbReference type="InterPro" id="IPR036291">
    <property type="entry name" value="NAD(P)-bd_dom_sf"/>
</dbReference>
<dbReference type="SUPFAM" id="SSF50129">
    <property type="entry name" value="GroES-like"/>
    <property type="match status" value="1"/>
</dbReference>
<protein>
    <submittedName>
        <fullName evidence="7">Glucose 1-dehydrogenase</fullName>
    </submittedName>
</protein>
<name>A0ABX1JVH6_9CELL</name>
<dbReference type="InterPro" id="IPR013154">
    <property type="entry name" value="ADH-like_N"/>
</dbReference>
<dbReference type="RefSeq" id="WP_168676395.1">
    <property type="nucleotide sequence ID" value="NZ_JAAXOY010000002.1"/>
</dbReference>
<feature type="domain" description="Glucose dehydrogenase C-terminal" evidence="6">
    <location>
        <begin position="145"/>
        <end position="348"/>
    </location>
</feature>
<proteinExistence type="predicted"/>
<evidence type="ECO:0000256" key="2">
    <source>
        <dbReference type="ARBA" id="ARBA00022723"/>
    </source>
</evidence>
<comment type="cofactor">
    <cofactor evidence="1">
        <name>Zn(2+)</name>
        <dbReference type="ChEBI" id="CHEBI:29105"/>
    </cofactor>
</comment>
<dbReference type="InterPro" id="IPR011032">
    <property type="entry name" value="GroES-like_sf"/>
</dbReference>
<feature type="domain" description="Alcohol dehydrogenase-like N-terminal" evidence="5">
    <location>
        <begin position="25"/>
        <end position="139"/>
    </location>
</feature>
<dbReference type="CDD" id="cd08230">
    <property type="entry name" value="glucose_DH"/>
    <property type="match status" value="1"/>
</dbReference>
<dbReference type="PANTHER" id="PTHR43189:SF2">
    <property type="entry name" value="GLUCOSE 1-DEHYDROGENASE"/>
    <property type="match status" value="1"/>
</dbReference>
<keyword evidence="4" id="KW-0560">Oxidoreductase</keyword>
<dbReference type="Gene3D" id="3.90.180.10">
    <property type="entry name" value="Medium-chain alcohol dehydrogenases, catalytic domain"/>
    <property type="match status" value="1"/>
</dbReference>
<accession>A0ABX1JVH6</accession>
<keyword evidence="3" id="KW-0862">Zinc</keyword>
<evidence type="ECO:0000256" key="3">
    <source>
        <dbReference type="ARBA" id="ARBA00022833"/>
    </source>
</evidence>
<reference evidence="7 8" key="1">
    <citation type="submission" date="2020-04" db="EMBL/GenBank/DDBJ databases">
        <title>MicrobeNet Type strains.</title>
        <authorList>
            <person name="Nicholson A.C."/>
        </authorList>
    </citation>
    <scope>NUCLEOTIDE SEQUENCE [LARGE SCALE GENOMIC DNA]</scope>
    <source>
        <strain evidence="7 8">ATCC BAA-787</strain>
    </source>
</reference>
<evidence type="ECO:0000256" key="1">
    <source>
        <dbReference type="ARBA" id="ARBA00001947"/>
    </source>
</evidence>
<sequence>MRALTVVPRQAHSLEVTDVDDVEPGPDELLVDAVAVGVCGTDREIATGDYGWAPPGRDRLVIGHESLGEVRYAPDGSDFAAGDLVVGVVRRPDPVPCGACAHGQFDMCRNGRYTERGIKQIDGYASERWTVETQYAVRLDRGLRDVGVLMEPTTVVAKAWDQVQRVGERAWFEPRTALVTGAGPIGLLAALLGVQRGLEVHVLDRVTDGPKPQLVADLDATYHHDGLEDAVAAAQPDIVIEATGVGALVFGAIAATASFGITCLTGVSPAGRRLTIDAGQLNRELVLENDAVVGSVNANLDHYRAAADALARADHDWLARLVTRRVPLERYAEAFERRDDDVKVVLTFDGGAP</sequence>
<dbReference type="Gene3D" id="3.40.50.720">
    <property type="entry name" value="NAD(P)-binding Rossmann-like Domain"/>
    <property type="match status" value="1"/>
</dbReference>
<evidence type="ECO:0000259" key="6">
    <source>
        <dbReference type="Pfam" id="PF16912"/>
    </source>
</evidence>
<dbReference type="SUPFAM" id="SSF51735">
    <property type="entry name" value="NAD(P)-binding Rossmann-fold domains"/>
    <property type="match status" value="1"/>
</dbReference>
<keyword evidence="8" id="KW-1185">Reference proteome</keyword>
<gene>
    <name evidence="7" type="ORF">HGA02_00530</name>
</gene>
<organism evidence="7 8">
    <name type="scientific">Cellulomonas septica</name>
    <dbReference type="NCBI Taxonomy" id="285080"/>
    <lineage>
        <taxon>Bacteria</taxon>
        <taxon>Bacillati</taxon>
        <taxon>Actinomycetota</taxon>
        <taxon>Actinomycetes</taxon>
        <taxon>Micrococcales</taxon>
        <taxon>Cellulomonadaceae</taxon>
        <taxon>Cellulomonas</taxon>
    </lineage>
</organism>
<dbReference type="Proteomes" id="UP000777774">
    <property type="component" value="Unassembled WGS sequence"/>
</dbReference>
<evidence type="ECO:0000256" key="4">
    <source>
        <dbReference type="ARBA" id="ARBA00023002"/>
    </source>
</evidence>
<keyword evidence="2" id="KW-0479">Metal-binding</keyword>
<comment type="caution">
    <text evidence="7">The sequence shown here is derived from an EMBL/GenBank/DDBJ whole genome shotgun (WGS) entry which is preliminary data.</text>
</comment>